<reference evidence="3" key="1">
    <citation type="submission" date="2016-10" db="EMBL/GenBank/DDBJ databases">
        <authorList>
            <person name="Varghese N."/>
            <person name="Submissions S."/>
        </authorList>
    </citation>
    <scope>NUCLEOTIDE SEQUENCE [LARGE SCALE GENOMIC DNA]</scope>
    <source>
        <strain evidence="3">CGMCC 4.7047</strain>
    </source>
</reference>
<evidence type="ECO:0000313" key="2">
    <source>
        <dbReference type="EMBL" id="SFS81508.1"/>
    </source>
</evidence>
<dbReference type="AlphaFoldDB" id="A0A1I6SXH9"/>
<feature type="signal peptide" evidence="1">
    <location>
        <begin position="1"/>
        <end position="23"/>
    </location>
</feature>
<keyword evidence="3" id="KW-1185">Reference proteome</keyword>
<evidence type="ECO:0008006" key="4">
    <source>
        <dbReference type="Google" id="ProtNLM"/>
    </source>
</evidence>
<dbReference type="Proteomes" id="UP000198873">
    <property type="component" value="Unassembled WGS sequence"/>
</dbReference>
<feature type="chain" id="PRO_5044373228" description="Secreted protein" evidence="1">
    <location>
        <begin position="24"/>
        <end position="100"/>
    </location>
</feature>
<proteinExistence type="predicted"/>
<evidence type="ECO:0000256" key="1">
    <source>
        <dbReference type="SAM" id="SignalP"/>
    </source>
</evidence>
<keyword evidence="1" id="KW-0732">Signal</keyword>
<evidence type="ECO:0000313" key="3">
    <source>
        <dbReference type="Proteomes" id="UP000198873"/>
    </source>
</evidence>
<protein>
    <recommendedName>
        <fullName evidence="4">Secreted protein</fullName>
    </recommendedName>
</protein>
<name>A0A1I6SXH9_9ACTN</name>
<dbReference type="RefSeq" id="WP_093843082.1">
    <property type="nucleotide sequence ID" value="NZ_CP054938.1"/>
</dbReference>
<sequence length="100" mass="10292">MGARLTAVAGLVAIAVGSGMVLAAPASAAHGELRGKNWYATNPSGCVNVPELPLKVYNFTNEYALVYQHRDCTGAIAEVVPPGGTSGDFSASIGRSVWVD</sequence>
<organism evidence="2 3">
    <name type="scientific">Streptomyces harbinensis</name>
    <dbReference type="NCBI Taxonomy" id="1176198"/>
    <lineage>
        <taxon>Bacteria</taxon>
        <taxon>Bacillati</taxon>
        <taxon>Actinomycetota</taxon>
        <taxon>Actinomycetes</taxon>
        <taxon>Kitasatosporales</taxon>
        <taxon>Streptomycetaceae</taxon>
        <taxon>Streptomyces</taxon>
    </lineage>
</organism>
<accession>A0A1I6SXH9</accession>
<gene>
    <name evidence="2" type="ORF">SAMN05444716_104207</name>
</gene>
<dbReference type="EMBL" id="FPAB01000004">
    <property type="protein sequence ID" value="SFS81508.1"/>
    <property type="molecule type" value="Genomic_DNA"/>
</dbReference>
<dbReference type="STRING" id="1176198.SAMN05444716_104207"/>